<accession>A0A147JW65</accession>
<dbReference type="Pfam" id="PF13173">
    <property type="entry name" value="AAA_14"/>
    <property type="match status" value="1"/>
</dbReference>
<feature type="domain" description="DUF4143" evidence="2">
    <location>
        <begin position="228"/>
        <end position="360"/>
    </location>
</feature>
<proteinExistence type="predicted"/>
<evidence type="ECO:0000259" key="2">
    <source>
        <dbReference type="Pfam" id="PF13635"/>
    </source>
</evidence>
<dbReference type="PANTHER" id="PTHR33295:SF8">
    <property type="entry name" value="AAA+ ATPASE DOMAIN-CONTAINING PROTEIN"/>
    <property type="match status" value="1"/>
</dbReference>
<dbReference type="InterPro" id="IPR027417">
    <property type="entry name" value="P-loop_NTPase"/>
</dbReference>
<dbReference type="STRING" id="1776334.APZ16_02290"/>
<feature type="domain" description="AAA" evidence="1">
    <location>
        <begin position="40"/>
        <end position="170"/>
    </location>
</feature>
<name>A0A147JW65_HADYE</name>
<gene>
    <name evidence="3" type="ORF">APZ16_02290</name>
</gene>
<organism evidence="3 4">
    <name type="scientific">Hadarchaeum yellowstonense</name>
    <dbReference type="NCBI Taxonomy" id="1776334"/>
    <lineage>
        <taxon>Archaea</taxon>
        <taxon>Methanobacteriati</taxon>
        <taxon>Candidatus Hadarchaeota</taxon>
        <taxon>Candidatus Hadarchaeia</taxon>
        <taxon>Candidatus Hadarchaeales</taxon>
        <taxon>Candidatus Hadarchaeaceae</taxon>
        <taxon>Candidatus Hadarchaeum</taxon>
    </lineage>
</organism>
<dbReference type="EMBL" id="LQMQ01000037">
    <property type="protein sequence ID" value="KUO40690.1"/>
    <property type="molecule type" value="Genomic_DNA"/>
</dbReference>
<dbReference type="Gene3D" id="3.40.50.300">
    <property type="entry name" value="P-loop containing nucleotide triphosphate hydrolases"/>
    <property type="match status" value="1"/>
</dbReference>
<evidence type="ECO:0000313" key="3">
    <source>
        <dbReference type="EMBL" id="KUO40690.1"/>
    </source>
</evidence>
<dbReference type="PANTHER" id="PTHR33295">
    <property type="entry name" value="ATPASE"/>
    <property type="match status" value="1"/>
</dbReference>
<dbReference type="AlphaFoldDB" id="A0A147JW65"/>
<comment type="caution">
    <text evidence="3">The sequence shown here is derived from an EMBL/GenBank/DDBJ whole genome shotgun (WGS) entry which is preliminary data.</text>
</comment>
<evidence type="ECO:0000259" key="1">
    <source>
        <dbReference type="Pfam" id="PF13173"/>
    </source>
</evidence>
<reference evidence="3 4" key="1">
    <citation type="journal article" date="2016" name="Nat. Microbiol.">
        <title>Genomic inference of the metabolism of cosmopolitan subsurface Archaea, Hadesarchaea.</title>
        <authorList>
            <person name="Baker B.J."/>
            <person name="Saw J.H."/>
            <person name="Lind A.E."/>
            <person name="Lazar C.S."/>
            <person name="Hinrichs K.-U."/>
            <person name="Teske A.P."/>
            <person name="Ettema T.J."/>
        </authorList>
    </citation>
    <scope>NUCLEOTIDE SEQUENCE [LARGE SCALE GENOMIC DNA]</scope>
</reference>
<protein>
    <submittedName>
        <fullName evidence="3">Uncharacterized protein</fullName>
    </submittedName>
</protein>
<dbReference type="Pfam" id="PF13635">
    <property type="entry name" value="DUF4143"/>
    <property type="match status" value="1"/>
</dbReference>
<dbReference type="InterPro" id="IPR025420">
    <property type="entry name" value="DUF4143"/>
</dbReference>
<evidence type="ECO:0000313" key="4">
    <source>
        <dbReference type="Proteomes" id="UP000074294"/>
    </source>
</evidence>
<dbReference type="Proteomes" id="UP000074294">
    <property type="component" value="Unassembled WGS sequence"/>
</dbReference>
<sequence length="416" mass="49910">MEDLIRFLNHWWREGRVREVLAKEYKRRYFEELKDLLDKRQIVVICGLRRTGKSTLMFQLIQHLIEKGVPPANILYFSFDKEVAGIKQILESYSRMVEKDYERERIFVFLDEIFKLENWHEELKVLYDNLPQVKFVVSGSASLKVEKEARKNLVGRAFYVEVKPLLLREFFELKFNKRLENVKLWEDKLRLHFPSFLRKAFPEVVDWDDIRAREYIRELVLDKVIFSDFPTTFKDVDVDLLRTLVDIFFSNPGMYLNIDSLARDLRKSKNDLIFHIRLLEFGYLIRTVSNYRGSKLSASRKLRRVYPYHPSLAYGMFKEVEESKLVECWVRSHLDAQHYWREAGKEVDFVHEGMPVEVKYEEKISSEDIKNTIEFLKKFKVRKACVVSKDDEREIRVNNMTIRVMPAWRFALQSAF</sequence>
<dbReference type="SUPFAM" id="SSF52540">
    <property type="entry name" value="P-loop containing nucleoside triphosphate hydrolases"/>
    <property type="match status" value="1"/>
</dbReference>
<dbReference type="InterPro" id="IPR041682">
    <property type="entry name" value="AAA_14"/>
</dbReference>